<name>A0ABQ8R6H8_FUSEQ</name>
<organism evidence="1 2">
    <name type="scientific">Fusarium equiseti</name>
    <name type="common">Fusarium scirpi</name>
    <dbReference type="NCBI Taxonomy" id="61235"/>
    <lineage>
        <taxon>Eukaryota</taxon>
        <taxon>Fungi</taxon>
        <taxon>Dikarya</taxon>
        <taxon>Ascomycota</taxon>
        <taxon>Pezizomycotina</taxon>
        <taxon>Sordariomycetes</taxon>
        <taxon>Hypocreomycetidae</taxon>
        <taxon>Hypocreales</taxon>
        <taxon>Nectriaceae</taxon>
        <taxon>Fusarium</taxon>
        <taxon>Fusarium incarnatum-equiseti species complex</taxon>
    </lineage>
</organism>
<dbReference type="EMBL" id="JAOQBH010000012">
    <property type="protein sequence ID" value="KAJ4128064.1"/>
    <property type="molecule type" value="Genomic_DNA"/>
</dbReference>
<gene>
    <name evidence="1" type="ORF">NW768_008348</name>
</gene>
<accession>A0ABQ8R6H8</accession>
<sequence length="165" mass="18591">MKPTEELHLLLPKSSLRAEIMSSPRATRDSSAIFSLKPFNVHAQSLVSDLASQSFVRHRDGCDMIDVDFIPDRCSGLYPATIGKRGHVKIDRNFIAKIQISFELHKETGEIMLIDRSPSQSCYVYYVQSNGECRDFYHCGALVLSPAANRVIITFGGFINYKFEV</sequence>
<reference evidence="1" key="1">
    <citation type="submission" date="2022-09" db="EMBL/GenBank/DDBJ databases">
        <title>Fusarium specimens isolated from Avocado Roots.</title>
        <authorList>
            <person name="Stajich J."/>
            <person name="Roper C."/>
            <person name="Heimlech-Rivalta G."/>
        </authorList>
    </citation>
    <scope>NUCLEOTIDE SEQUENCE</scope>
    <source>
        <strain evidence="1">CF00095</strain>
    </source>
</reference>
<evidence type="ECO:0000313" key="1">
    <source>
        <dbReference type="EMBL" id="KAJ4128064.1"/>
    </source>
</evidence>
<keyword evidence="2" id="KW-1185">Reference proteome</keyword>
<proteinExistence type="predicted"/>
<evidence type="ECO:0000313" key="2">
    <source>
        <dbReference type="Proteomes" id="UP001152024"/>
    </source>
</evidence>
<dbReference type="Proteomes" id="UP001152024">
    <property type="component" value="Unassembled WGS sequence"/>
</dbReference>
<protein>
    <submittedName>
        <fullName evidence="1">Uncharacterized protein</fullName>
    </submittedName>
</protein>
<comment type="caution">
    <text evidence="1">The sequence shown here is derived from an EMBL/GenBank/DDBJ whole genome shotgun (WGS) entry which is preliminary data.</text>
</comment>